<reference evidence="8 9" key="1">
    <citation type="journal article" date="2009" name="Stand. Genomic Sci.">
        <title>Complete genome sequence of Thermanaerovibrio acidaminovorans type strain (Su883).</title>
        <authorList>
            <person name="Chovatia M."/>
            <person name="Sikorski J."/>
            <person name="Schroder M."/>
            <person name="Lapidus A."/>
            <person name="Nolan M."/>
            <person name="Tice H."/>
            <person name="Glavina Del Rio T."/>
            <person name="Copeland A."/>
            <person name="Cheng J.F."/>
            <person name="Lucas S."/>
            <person name="Chen F."/>
            <person name="Bruce D."/>
            <person name="Goodwin L."/>
            <person name="Pitluck S."/>
            <person name="Ivanova N."/>
            <person name="Mavromatis K."/>
            <person name="Ovchinnikova G."/>
            <person name="Pati A."/>
            <person name="Chen A."/>
            <person name="Palaniappan K."/>
            <person name="Land M."/>
            <person name="Hauser L."/>
            <person name="Chang Y.J."/>
            <person name="Jeffries C.D."/>
            <person name="Chain P."/>
            <person name="Saunders E."/>
            <person name="Detter J.C."/>
            <person name="Brettin T."/>
            <person name="Rohde M."/>
            <person name="Goker M."/>
            <person name="Spring S."/>
            <person name="Bristow J."/>
            <person name="Markowitz V."/>
            <person name="Hugenholtz P."/>
            <person name="Kyrpides N.C."/>
            <person name="Klenk H.P."/>
            <person name="Eisen J.A."/>
        </authorList>
    </citation>
    <scope>NUCLEOTIDE SEQUENCE [LARGE SCALE GENOMIC DNA]</scope>
    <source>
        <strain evidence="9">ATCC 49978 / DSM 6589 / Su883</strain>
    </source>
</reference>
<evidence type="ECO:0000256" key="5">
    <source>
        <dbReference type="ARBA" id="ARBA00047664"/>
    </source>
</evidence>
<feature type="site" description="Raises pKa of active site His" evidence="6">
    <location>
        <position position="144"/>
    </location>
</feature>
<dbReference type="SUPFAM" id="SSF53328">
    <property type="entry name" value="Formyltransferase"/>
    <property type="match status" value="1"/>
</dbReference>
<keyword evidence="3 6" id="KW-0658">Purine biosynthesis</keyword>
<keyword evidence="9" id="KW-1185">Reference proteome</keyword>
<organism evidence="8 9">
    <name type="scientific">Thermanaerovibrio acidaminovorans (strain ATCC 49978 / DSM 6589 / Su883)</name>
    <name type="common">Selenomonas acidaminovorans</name>
    <dbReference type="NCBI Taxonomy" id="525903"/>
    <lineage>
        <taxon>Bacteria</taxon>
        <taxon>Thermotogati</taxon>
        <taxon>Synergistota</taxon>
        <taxon>Synergistia</taxon>
        <taxon>Synergistales</taxon>
        <taxon>Synergistaceae</taxon>
        <taxon>Thermanaerovibrio</taxon>
    </lineage>
</organism>
<dbReference type="EC" id="2.1.2.2" evidence="6"/>
<dbReference type="InterPro" id="IPR002376">
    <property type="entry name" value="Formyl_transf_N"/>
</dbReference>
<evidence type="ECO:0000256" key="6">
    <source>
        <dbReference type="HAMAP-Rule" id="MF_01930"/>
    </source>
</evidence>
<dbReference type="HAMAP" id="MF_01930">
    <property type="entry name" value="PurN"/>
    <property type="match status" value="1"/>
</dbReference>
<comment type="catalytic activity">
    <reaction evidence="5 6">
        <text>N(1)-(5-phospho-beta-D-ribosyl)glycinamide + (6R)-10-formyltetrahydrofolate = N(2)-formyl-N(1)-(5-phospho-beta-D-ribosyl)glycinamide + (6S)-5,6,7,8-tetrahydrofolate + H(+)</text>
        <dbReference type="Rhea" id="RHEA:15053"/>
        <dbReference type="ChEBI" id="CHEBI:15378"/>
        <dbReference type="ChEBI" id="CHEBI:57453"/>
        <dbReference type="ChEBI" id="CHEBI:143788"/>
        <dbReference type="ChEBI" id="CHEBI:147286"/>
        <dbReference type="ChEBI" id="CHEBI:195366"/>
        <dbReference type="EC" id="2.1.2.2"/>
    </reaction>
</comment>
<comment type="function">
    <text evidence="6">Catalyzes the transfer of a formyl group from 10-formyltetrahydrofolate to 5-phospho-ribosyl-glycinamide (GAR), producing 5-phospho-ribosyl-N-formylglycinamide (FGAR) and tetrahydrofolate.</text>
</comment>
<name>D1B9N8_THEAS</name>
<evidence type="ECO:0000256" key="3">
    <source>
        <dbReference type="ARBA" id="ARBA00022755"/>
    </source>
</evidence>
<dbReference type="KEGG" id="tai:Taci_0758"/>
<dbReference type="RefSeq" id="WP_012869506.1">
    <property type="nucleotide sequence ID" value="NC_013522.1"/>
</dbReference>
<feature type="active site" description="Proton donor" evidence="6">
    <location>
        <position position="108"/>
    </location>
</feature>
<dbReference type="NCBIfam" id="TIGR00639">
    <property type="entry name" value="PurN"/>
    <property type="match status" value="1"/>
</dbReference>
<proteinExistence type="inferred from homology"/>
<accession>D1B9N8</accession>
<comment type="similarity">
    <text evidence="4 6">Belongs to the GART family.</text>
</comment>
<dbReference type="OrthoDB" id="9806170at2"/>
<dbReference type="UniPathway" id="UPA00074">
    <property type="reaction ID" value="UER00126"/>
</dbReference>
<feature type="binding site" evidence="6">
    <location>
        <position position="64"/>
    </location>
    <ligand>
        <name>(6R)-10-formyltetrahydrofolate</name>
        <dbReference type="ChEBI" id="CHEBI:195366"/>
    </ligand>
</feature>
<dbReference type="EnsemblBacteria" id="ACZ18991">
    <property type="protein sequence ID" value="ACZ18991"/>
    <property type="gene ID" value="Taci_0758"/>
</dbReference>
<comment type="pathway">
    <text evidence="1 6">Purine metabolism; IMP biosynthesis via de novo pathway; N(2)-formyl-N(1)-(5-phospho-D-ribosyl)glycinamide from N(1)-(5-phospho-D-ribosyl)glycinamide (10-formyl THF route): step 1/1.</text>
</comment>
<feature type="binding site" evidence="6">
    <location>
        <begin position="13"/>
        <end position="15"/>
    </location>
    <ligand>
        <name>N(1)-(5-phospho-beta-D-ribosyl)glycinamide</name>
        <dbReference type="ChEBI" id="CHEBI:143788"/>
    </ligand>
</feature>
<evidence type="ECO:0000256" key="1">
    <source>
        <dbReference type="ARBA" id="ARBA00005054"/>
    </source>
</evidence>
<evidence type="ECO:0000313" key="8">
    <source>
        <dbReference type="EMBL" id="ACZ18991.1"/>
    </source>
</evidence>
<dbReference type="GO" id="GO:0006189">
    <property type="term" value="P:'de novo' IMP biosynthetic process"/>
    <property type="evidence" value="ECO:0007669"/>
    <property type="project" value="UniProtKB-UniRule"/>
</dbReference>
<dbReference type="Proteomes" id="UP000002030">
    <property type="component" value="Chromosome"/>
</dbReference>
<keyword evidence="2 6" id="KW-0808">Transferase</keyword>
<gene>
    <name evidence="6" type="primary">purN</name>
    <name evidence="8" type="ordered locus">Taci_0758</name>
</gene>
<feature type="binding site" evidence="6">
    <location>
        <position position="106"/>
    </location>
    <ligand>
        <name>(6R)-10-formyltetrahydrofolate</name>
        <dbReference type="ChEBI" id="CHEBI:195366"/>
    </ligand>
</feature>
<dbReference type="STRING" id="525903.Taci_0758"/>
<dbReference type="GO" id="GO:0005829">
    <property type="term" value="C:cytosol"/>
    <property type="evidence" value="ECO:0007669"/>
    <property type="project" value="TreeGrafter"/>
</dbReference>
<protein>
    <recommendedName>
        <fullName evidence="6">Phosphoribosylglycinamide formyltransferase</fullName>
        <ecNumber evidence="6">2.1.2.2</ecNumber>
    </recommendedName>
    <alternativeName>
        <fullName evidence="6">5'-phosphoribosylglycinamide transformylase</fullName>
    </alternativeName>
    <alternativeName>
        <fullName evidence="6">GAR transformylase</fullName>
        <shortName evidence="6">GART</shortName>
    </alternativeName>
</protein>
<dbReference type="Pfam" id="PF00551">
    <property type="entry name" value="Formyl_trans_N"/>
    <property type="match status" value="1"/>
</dbReference>
<dbReference type="HOGENOM" id="CLU_038395_1_0_0"/>
<dbReference type="GO" id="GO:0004644">
    <property type="term" value="F:phosphoribosylglycinamide formyltransferase activity"/>
    <property type="evidence" value="ECO:0007669"/>
    <property type="project" value="UniProtKB-UniRule"/>
</dbReference>
<evidence type="ECO:0000256" key="4">
    <source>
        <dbReference type="ARBA" id="ARBA00038440"/>
    </source>
</evidence>
<evidence type="ECO:0000313" key="9">
    <source>
        <dbReference type="Proteomes" id="UP000002030"/>
    </source>
</evidence>
<dbReference type="InterPro" id="IPR036477">
    <property type="entry name" value="Formyl_transf_N_sf"/>
</dbReference>
<dbReference type="InterPro" id="IPR004607">
    <property type="entry name" value="GART"/>
</dbReference>
<evidence type="ECO:0000259" key="7">
    <source>
        <dbReference type="Pfam" id="PF00551"/>
    </source>
</evidence>
<evidence type="ECO:0000256" key="2">
    <source>
        <dbReference type="ARBA" id="ARBA00022679"/>
    </source>
</evidence>
<dbReference type="Gene3D" id="3.40.50.170">
    <property type="entry name" value="Formyl transferase, N-terminal domain"/>
    <property type="match status" value="1"/>
</dbReference>
<dbReference type="PATRIC" id="fig|525903.6.peg.759"/>
<dbReference type="PROSITE" id="PS00373">
    <property type="entry name" value="GART"/>
    <property type="match status" value="1"/>
</dbReference>
<dbReference type="EMBL" id="CP001818">
    <property type="protein sequence ID" value="ACZ18991.1"/>
    <property type="molecule type" value="Genomic_DNA"/>
</dbReference>
<feature type="binding site" evidence="6">
    <location>
        <begin position="89"/>
        <end position="92"/>
    </location>
    <ligand>
        <name>(6R)-10-formyltetrahydrofolate</name>
        <dbReference type="ChEBI" id="CHEBI:195366"/>
    </ligand>
</feature>
<dbReference type="PANTHER" id="PTHR43369:SF2">
    <property type="entry name" value="PHOSPHORIBOSYLGLYCINAMIDE FORMYLTRANSFERASE"/>
    <property type="match status" value="1"/>
</dbReference>
<dbReference type="eggNOG" id="COG0299">
    <property type="taxonomic scope" value="Bacteria"/>
</dbReference>
<dbReference type="InterPro" id="IPR001555">
    <property type="entry name" value="GART_AS"/>
</dbReference>
<dbReference type="PANTHER" id="PTHR43369">
    <property type="entry name" value="PHOSPHORIBOSYLGLYCINAMIDE FORMYLTRANSFERASE"/>
    <property type="match status" value="1"/>
</dbReference>
<sequence length="200" mass="22225">MKPNIGVLISGRGSNLMAIKEAIDRGDLNARIGFVGSDVPDCPGMVWASGQGLDTVFLDYSKGREAAECQIDRAMELHRVRHLVLAGFMRILSAPFVGRHRGQVINLHPSLLPSFPGRSGIRDAFLYGVRITGVTVHLVDEQVDHGPILAQEAVEILEGDTLESLEERVHRVEHRLYPATIDRWLKEGDFSLASLRLRPW</sequence>
<dbReference type="AlphaFoldDB" id="D1B9N8"/>
<dbReference type="CDD" id="cd08645">
    <property type="entry name" value="FMT_core_GART"/>
    <property type="match status" value="1"/>
</dbReference>
<feature type="domain" description="Formyl transferase N-terminal" evidence="7">
    <location>
        <begin position="4"/>
        <end position="181"/>
    </location>
</feature>